<organism evidence="1 2">
    <name type="scientific">Peronosclerospora sorghi</name>
    <dbReference type="NCBI Taxonomy" id="230839"/>
    <lineage>
        <taxon>Eukaryota</taxon>
        <taxon>Sar</taxon>
        <taxon>Stramenopiles</taxon>
        <taxon>Oomycota</taxon>
        <taxon>Peronosporomycetes</taxon>
        <taxon>Peronosporales</taxon>
        <taxon>Peronosporaceae</taxon>
        <taxon>Peronosclerospora</taxon>
    </lineage>
</organism>
<dbReference type="Proteomes" id="UP001163321">
    <property type="component" value="Chromosome 9"/>
</dbReference>
<evidence type="ECO:0000313" key="1">
    <source>
        <dbReference type="EMBL" id="KAI9905430.1"/>
    </source>
</evidence>
<keyword evidence="2" id="KW-1185">Reference proteome</keyword>
<protein>
    <submittedName>
        <fullName evidence="1">Uncharacterized protein</fullName>
    </submittedName>
</protein>
<proteinExistence type="predicted"/>
<name>A0ACC0VGB0_9STRA</name>
<dbReference type="EMBL" id="CM047588">
    <property type="protein sequence ID" value="KAI9905430.1"/>
    <property type="molecule type" value="Genomic_DNA"/>
</dbReference>
<gene>
    <name evidence="1" type="ORF">PsorP6_014282</name>
</gene>
<comment type="caution">
    <text evidence="1">The sequence shown here is derived from an EMBL/GenBank/DDBJ whole genome shotgun (WGS) entry which is preliminary data.</text>
</comment>
<accession>A0ACC0VGB0</accession>
<sequence length="932" mass="102976">MKLDVLQRVGFFSTLWTLQCCASVLGSISRDALFLRSYAASNVAALTLVQSVTTAYALTRATTLVDTLAARRLRPGTLYALSPLLLGSGLCVLTLLSLAAPGLARATSVVLYLWLDVTTQWLTQQFWELCAKALDVEQSKKCFGLITFGSTGGSFVATFVVLPLLERRHASTESNLLVAAGIFVLLAAIVFVFMENMLGVSSLNAADPRPSTFQAKHARDAEPSAALSRAVRARTYVQHICLFDMLATIMRVVVDNSTLAVVSLQPEEQVQASLSMITALQSFFMVPMQLGAGTMFTHCGVMYGIMLLPLTIFCFALSTYFPTSIETVICTRALYNAVSQAIFNPARQLLWLPFQENERSRFQNFVSGPVRSLSRIVGAVLSMVLTTSFVVELVGASCSSVLMIATSILWLLDAMAARQSYASEFYASLRQGHLDLTSSILDFTPDQIQLVKETLVNGEPNQAHFVLNSLSHKHIASYAQELRALFYKKDENGVSLTPLHTKLRLLNLHTAAKRAFVLHAEESYFLPEAKTFPAGIFNTMDLMMLVNDKSGTVPRQLRVAAILACGYEKFSMNAGQCVEMLHKLLGGEDDKPITVCSAVALLRLSDWMDEEANDILQRLLHEEKALEARVVGLKIVGRELPELLGDGFLVYLLHHSSTAIVQAAVECCSNSPRNSRMLIPALMKHLSNSVIRSQIVTALKRFEPAALWRPLTQYTEEMLHVTTRSYARGSHGLFDKRDGMAGALNVLDTCDFAFVDKLDFLLHLIETLLVASKDDGGNVAVTHNLFTKDVIMEELVIDALLSLVSRHLIPFFRIDYSVEVVQIGSADEKIMNSFSQLMDPIHDALALKLREAHELRHVLNLFFHICPRTAGNIEETSPLLLQHVEHSLKDTLRLLLKLLSTGFPREFDVAVILDGLQSDLSQVHSAIQVTWS</sequence>
<evidence type="ECO:0000313" key="2">
    <source>
        <dbReference type="Proteomes" id="UP001163321"/>
    </source>
</evidence>
<reference evidence="1 2" key="1">
    <citation type="journal article" date="2022" name="bioRxiv">
        <title>The genome of the oomycete Peronosclerospora sorghi, a cosmopolitan pathogen of maize and sorghum, is inflated with dispersed pseudogenes.</title>
        <authorList>
            <person name="Fletcher K."/>
            <person name="Martin F."/>
            <person name="Isakeit T."/>
            <person name="Cavanaugh K."/>
            <person name="Magill C."/>
            <person name="Michelmore R."/>
        </authorList>
    </citation>
    <scope>NUCLEOTIDE SEQUENCE [LARGE SCALE GENOMIC DNA]</scope>
    <source>
        <strain evidence="1">P6</strain>
    </source>
</reference>